<sequence>MDRFSRRTALFLFWFIIVSLQIPKTIGEAQPEVEKNEEADQQTAFGRTMQDTMSMLYDTISVLQKSHQNAWDKVKTIINDMQLQFSPPNLDFRGGDEANAKGSKGDDQGMGGKVKEAAQKSFETSKHTVEESAKSAGEAVGGTVHKTAEKVKETVASPHEETPAAHAEL</sequence>
<feature type="compositionally biased region" description="Basic and acidic residues" evidence="1">
    <location>
        <begin position="146"/>
        <end position="169"/>
    </location>
</feature>
<feature type="compositionally biased region" description="Basic and acidic residues" evidence="1">
    <location>
        <begin position="93"/>
        <end position="133"/>
    </location>
</feature>
<dbReference type="PANTHER" id="PTHR35463:SF10">
    <property type="entry name" value="TRANSMEMBRANE PROTEIN"/>
    <property type="match status" value="1"/>
</dbReference>
<dbReference type="AlphaFoldDB" id="A0A5N5GRP6"/>
<evidence type="ECO:0000256" key="1">
    <source>
        <dbReference type="SAM" id="MobiDB-lite"/>
    </source>
</evidence>
<keyword evidence="4" id="KW-1185">Reference proteome</keyword>
<dbReference type="Proteomes" id="UP000327157">
    <property type="component" value="Chromosome 15"/>
</dbReference>
<evidence type="ECO:0000313" key="4">
    <source>
        <dbReference type="Proteomes" id="UP000327157"/>
    </source>
</evidence>
<keyword evidence="2" id="KW-0732">Signal</keyword>
<feature type="region of interest" description="Disordered" evidence="1">
    <location>
        <begin position="88"/>
        <end position="169"/>
    </location>
</feature>
<comment type="caution">
    <text evidence="3">The sequence shown here is derived from an EMBL/GenBank/DDBJ whole genome shotgun (WGS) entry which is preliminary data.</text>
</comment>
<organism evidence="3 4">
    <name type="scientific">Pyrus ussuriensis x Pyrus communis</name>
    <dbReference type="NCBI Taxonomy" id="2448454"/>
    <lineage>
        <taxon>Eukaryota</taxon>
        <taxon>Viridiplantae</taxon>
        <taxon>Streptophyta</taxon>
        <taxon>Embryophyta</taxon>
        <taxon>Tracheophyta</taxon>
        <taxon>Spermatophyta</taxon>
        <taxon>Magnoliopsida</taxon>
        <taxon>eudicotyledons</taxon>
        <taxon>Gunneridae</taxon>
        <taxon>Pentapetalae</taxon>
        <taxon>rosids</taxon>
        <taxon>fabids</taxon>
        <taxon>Rosales</taxon>
        <taxon>Rosaceae</taxon>
        <taxon>Amygdaloideae</taxon>
        <taxon>Maleae</taxon>
        <taxon>Pyrus</taxon>
    </lineage>
</organism>
<gene>
    <name evidence="3" type="ORF">D8674_013232</name>
</gene>
<name>A0A5N5GRP6_9ROSA</name>
<feature type="chain" id="PRO_5024368373" evidence="2">
    <location>
        <begin position="28"/>
        <end position="169"/>
    </location>
</feature>
<accession>A0A5N5GRP6</accession>
<evidence type="ECO:0000256" key="2">
    <source>
        <dbReference type="SAM" id="SignalP"/>
    </source>
</evidence>
<dbReference type="OrthoDB" id="690661at2759"/>
<reference evidence="3 4" key="1">
    <citation type="submission" date="2019-09" db="EMBL/GenBank/DDBJ databases">
        <authorList>
            <person name="Ou C."/>
        </authorList>
    </citation>
    <scope>NUCLEOTIDE SEQUENCE [LARGE SCALE GENOMIC DNA]</scope>
    <source>
        <strain evidence="3">S2</strain>
        <tissue evidence="3">Leaf</tissue>
    </source>
</reference>
<evidence type="ECO:0000313" key="3">
    <source>
        <dbReference type="EMBL" id="KAB2617363.1"/>
    </source>
</evidence>
<dbReference type="PANTHER" id="PTHR35463">
    <property type="entry name" value="TRANSMEMBRANE PROTEIN"/>
    <property type="match status" value="1"/>
</dbReference>
<feature type="signal peptide" evidence="2">
    <location>
        <begin position="1"/>
        <end position="27"/>
    </location>
</feature>
<reference evidence="3 4" key="3">
    <citation type="submission" date="2019-11" db="EMBL/GenBank/DDBJ databases">
        <title>A de novo genome assembly of a pear dwarfing rootstock.</title>
        <authorList>
            <person name="Wang F."/>
            <person name="Wang J."/>
            <person name="Li S."/>
            <person name="Zhang Y."/>
            <person name="Fang M."/>
            <person name="Ma L."/>
            <person name="Zhao Y."/>
            <person name="Jiang S."/>
        </authorList>
    </citation>
    <scope>NUCLEOTIDE SEQUENCE [LARGE SCALE GENOMIC DNA]</scope>
    <source>
        <strain evidence="3">S2</strain>
        <tissue evidence="3">Leaf</tissue>
    </source>
</reference>
<reference evidence="4" key="2">
    <citation type="submission" date="2019-10" db="EMBL/GenBank/DDBJ databases">
        <title>A de novo genome assembly of a pear dwarfing rootstock.</title>
        <authorList>
            <person name="Wang F."/>
            <person name="Wang J."/>
            <person name="Li S."/>
            <person name="Zhang Y."/>
            <person name="Fang M."/>
            <person name="Ma L."/>
            <person name="Zhao Y."/>
            <person name="Jiang S."/>
        </authorList>
    </citation>
    <scope>NUCLEOTIDE SEQUENCE [LARGE SCALE GENOMIC DNA]</scope>
</reference>
<proteinExistence type="predicted"/>
<protein>
    <submittedName>
        <fullName evidence="3">Uncharacterized protein</fullName>
    </submittedName>
</protein>
<dbReference type="EMBL" id="SMOL01000401">
    <property type="protein sequence ID" value="KAB2617363.1"/>
    <property type="molecule type" value="Genomic_DNA"/>
</dbReference>